<dbReference type="PANTHER" id="PTHR12595">
    <property type="entry name" value="POS9-ACTIVATING FACTOR FAP7-RELATED"/>
    <property type="match status" value="1"/>
</dbReference>
<dbReference type="GO" id="GO:0005634">
    <property type="term" value="C:nucleus"/>
    <property type="evidence" value="ECO:0007669"/>
    <property type="project" value="TreeGrafter"/>
</dbReference>
<evidence type="ECO:0000313" key="7">
    <source>
        <dbReference type="EMBL" id="KAI5433514.1"/>
    </source>
</evidence>
<keyword evidence="6" id="KW-0067">ATP-binding</keyword>
<name>A0A9D4Y6D9_PEA</name>
<dbReference type="EMBL" id="JAMSHJ010000002">
    <property type="protein sequence ID" value="KAI5433514.1"/>
    <property type="molecule type" value="Genomic_DNA"/>
</dbReference>
<dbReference type="GO" id="GO:0004017">
    <property type="term" value="F:AMP kinase activity"/>
    <property type="evidence" value="ECO:0007669"/>
    <property type="project" value="InterPro"/>
</dbReference>
<dbReference type="InterPro" id="IPR020618">
    <property type="entry name" value="Adenyl_kinase_AK6"/>
</dbReference>
<sequence>MISGDIVVWNYLRSGKYLAIIPFGSAYANQDGRSTTFLPEEGTKFLHLCDRGYKEPKLSDNVESEIFTVLLEEAKESYVEDKVVALKSNTIEGIDSNVATLTDWVRNWSL</sequence>
<gene>
    <name evidence="7" type="ORF">KIW84_020703</name>
</gene>
<dbReference type="Gene3D" id="3.40.50.300">
    <property type="entry name" value="P-loop containing nucleotide triphosphate hydrolases"/>
    <property type="match status" value="1"/>
</dbReference>
<evidence type="ECO:0000256" key="4">
    <source>
        <dbReference type="ARBA" id="ARBA00022741"/>
    </source>
</evidence>
<organism evidence="7 8">
    <name type="scientific">Pisum sativum</name>
    <name type="common">Garden pea</name>
    <name type="synonym">Lathyrus oleraceus</name>
    <dbReference type="NCBI Taxonomy" id="3888"/>
    <lineage>
        <taxon>Eukaryota</taxon>
        <taxon>Viridiplantae</taxon>
        <taxon>Streptophyta</taxon>
        <taxon>Embryophyta</taxon>
        <taxon>Tracheophyta</taxon>
        <taxon>Spermatophyta</taxon>
        <taxon>Magnoliopsida</taxon>
        <taxon>eudicotyledons</taxon>
        <taxon>Gunneridae</taxon>
        <taxon>Pentapetalae</taxon>
        <taxon>rosids</taxon>
        <taxon>fabids</taxon>
        <taxon>Fabales</taxon>
        <taxon>Fabaceae</taxon>
        <taxon>Papilionoideae</taxon>
        <taxon>50 kb inversion clade</taxon>
        <taxon>NPAAA clade</taxon>
        <taxon>Hologalegina</taxon>
        <taxon>IRL clade</taxon>
        <taxon>Fabeae</taxon>
        <taxon>Lathyrus</taxon>
    </lineage>
</organism>
<keyword evidence="1" id="KW-0690">Ribosome biogenesis</keyword>
<keyword evidence="5" id="KW-0418">Kinase</keyword>
<reference evidence="7 8" key="1">
    <citation type="journal article" date="2022" name="Nat. Genet.">
        <title>Improved pea reference genome and pan-genome highlight genomic features and evolutionary characteristics.</title>
        <authorList>
            <person name="Yang T."/>
            <person name="Liu R."/>
            <person name="Luo Y."/>
            <person name="Hu S."/>
            <person name="Wang D."/>
            <person name="Wang C."/>
            <person name="Pandey M.K."/>
            <person name="Ge S."/>
            <person name="Xu Q."/>
            <person name="Li N."/>
            <person name="Li G."/>
            <person name="Huang Y."/>
            <person name="Saxena R.K."/>
            <person name="Ji Y."/>
            <person name="Li M."/>
            <person name="Yan X."/>
            <person name="He Y."/>
            <person name="Liu Y."/>
            <person name="Wang X."/>
            <person name="Xiang C."/>
            <person name="Varshney R.K."/>
            <person name="Ding H."/>
            <person name="Gao S."/>
            <person name="Zong X."/>
        </authorList>
    </citation>
    <scope>NUCLEOTIDE SEQUENCE [LARGE SCALE GENOMIC DNA]</scope>
    <source>
        <strain evidence="7 8">cv. Zhongwan 6</strain>
    </source>
</reference>
<evidence type="ECO:0000256" key="3">
    <source>
        <dbReference type="ARBA" id="ARBA00022679"/>
    </source>
</evidence>
<evidence type="ECO:0000256" key="5">
    <source>
        <dbReference type="ARBA" id="ARBA00022777"/>
    </source>
</evidence>
<evidence type="ECO:0000256" key="6">
    <source>
        <dbReference type="ARBA" id="ARBA00022840"/>
    </source>
</evidence>
<dbReference type="Proteomes" id="UP001058974">
    <property type="component" value="Chromosome 2"/>
</dbReference>
<keyword evidence="3" id="KW-0808">Transferase</keyword>
<evidence type="ECO:0000313" key="8">
    <source>
        <dbReference type="Proteomes" id="UP001058974"/>
    </source>
</evidence>
<dbReference type="InterPro" id="IPR027417">
    <property type="entry name" value="P-loop_NTPase"/>
</dbReference>
<dbReference type="PANTHER" id="PTHR12595:SF0">
    <property type="entry name" value="ADENYLATE KINASE ISOENZYME 6"/>
    <property type="match status" value="1"/>
</dbReference>
<dbReference type="GO" id="GO:0016887">
    <property type="term" value="F:ATP hydrolysis activity"/>
    <property type="evidence" value="ECO:0007669"/>
    <property type="project" value="InterPro"/>
</dbReference>
<dbReference type="GO" id="GO:0005737">
    <property type="term" value="C:cytoplasm"/>
    <property type="evidence" value="ECO:0007669"/>
    <property type="project" value="TreeGrafter"/>
</dbReference>
<dbReference type="GO" id="GO:0006364">
    <property type="term" value="P:rRNA processing"/>
    <property type="evidence" value="ECO:0007669"/>
    <property type="project" value="UniProtKB-KW"/>
</dbReference>
<accession>A0A9D4Y6D9</accession>
<protein>
    <submittedName>
        <fullName evidence="7">Uncharacterized protein</fullName>
    </submittedName>
</protein>
<comment type="caution">
    <text evidence="7">The sequence shown here is derived from an EMBL/GenBank/DDBJ whole genome shotgun (WGS) entry which is preliminary data.</text>
</comment>
<evidence type="ECO:0000256" key="2">
    <source>
        <dbReference type="ARBA" id="ARBA00022552"/>
    </source>
</evidence>
<dbReference type="Gramene" id="Psat02G0070300-T1">
    <property type="protein sequence ID" value="KAI5433514.1"/>
    <property type="gene ID" value="KIW84_020703"/>
</dbReference>
<evidence type="ECO:0000256" key="1">
    <source>
        <dbReference type="ARBA" id="ARBA00022517"/>
    </source>
</evidence>
<keyword evidence="8" id="KW-1185">Reference proteome</keyword>
<dbReference type="GO" id="GO:0005524">
    <property type="term" value="F:ATP binding"/>
    <property type="evidence" value="ECO:0007669"/>
    <property type="project" value="UniProtKB-KW"/>
</dbReference>
<proteinExistence type="predicted"/>
<dbReference type="AlphaFoldDB" id="A0A9D4Y6D9"/>
<keyword evidence="4" id="KW-0547">Nucleotide-binding</keyword>
<keyword evidence="2" id="KW-0698">rRNA processing</keyword>